<dbReference type="EMBL" id="NAJN01001406">
    <property type="protein sequence ID" value="TKA63411.1"/>
    <property type="molecule type" value="Genomic_DNA"/>
</dbReference>
<reference evidence="2 3" key="1">
    <citation type="submission" date="2017-03" db="EMBL/GenBank/DDBJ databases">
        <title>Genomes of endolithic fungi from Antarctica.</title>
        <authorList>
            <person name="Coleine C."/>
            <person name="Masonjones S."/>
            <person name="Stajich J.E."/>
        </authorList>
    </citation>
    <scope>NUCLEOTIDE SEQUENCE [LARGE SCALE GENOMIC DNA]</scope>
    <source>
        <strain evidence="2 3">CCFEE 5187</strain>
    </source>
</reference>
<feature type="region of interest" description="Disordered" evidence="1">
    <location>
        <begin position="270"/>
        <end position="295"/>
    </location>
</feature>
<sequence>MSQDLLAEFGFSEPSQTRKSQSATSGQGQHRYSFFDDLASLNPTSGDANSQRGSATSEVSGPGNVLITQAQTRGYGAAQQDVILVDEDNDDWGDFEAAEAGNTQVGIPAVLENEATSWNDSGRTMSTEQPSIKTRSSNTPVDSRTTHLFGGTPPTSGVQRQSTEAITRGQFFTRGIQPLLIREPSAAKNLDVLFDAEDFNERNDLGDFETEDATSTTNPVAAPEDITDHCIQTLEIGNSRKSPSQPLSSIVYSVSGRSANMAESTLPVFTSEPHGPTLTSALQPTQPVQRADEDAWEDFSESLPVEATTLSTTSDENGLPAESGIPSLPSILSNQTDPTPDELPPTNIPPPAILLSLFPSLLQLTRTQLFQPMAAQPYTTRNRILSSDTTISFLRGYLALATVVGRIIAGRKSRWKRDSYLSQGMRIGPASSGRTTGMKLTGIDRAENIKEEREVLDVVRIWKEQLGRLRSAVAGANNASSNSTTITLLGPIPEIRETIFVRTMKETEGGLSAPHQCALCGLRREERAKGVDSDVQDSFGEWWVEQVSMHLTCRNFWLEHRAALRQR</sequence>
<proteinExistence type="predicted"/>
<dbReference type="AlphaFoldDB" id="A0A4U0WKK3"/>
<dbReference type="OrthoDB" id="5420391at2759"/>
<protein>
    <submittedName>
        <fullName evidence="2">Uncharacterized protein</fullName>
    </submittedName>
</protein>
<accession>A0A4U0WKK3</accession>
<dbReference type="PANTHER" id="PTHR42084">
    <property type="entry name" value="YALI0E26631P"/>
    <property type="match status" value="1"/>
</dbReference>
<evidence type="ECO:0000313" key="2">
    <source>
        <dbReference type="EMBL" id="TKA63411.1"/>
    </source>
</evidence>
<keyword evidence="3" id="KW-1185">Reference proteome</keyword>
<feature type="compositionally biased region" description="Polar residues" evidence="1">
    <location>
        <begin position="153"/>
        <end position="163"/>
    </location>
</feature>
<feature type="compositionally biased region" description="Polar residues" evidence="1">
    <location>
        <begin position="13"/>
        <end position="30"/>
    </location>
</feature>
<feature type="compositionally biased region" description="Polar residues" evidence="1">
    <location>
        <begin position="41"/>
        <end position="59"/>
    </location>
</feature>
<feature type="compositionally biased region" description="Polar residues" evidence="1">
    <location>
        <begin position="277"/>
        <end position="288"/>
    </location>
</feature>
<organism evidence="2 3">
    <name type="scientific">Cryomyces minteri</name>
    <dbReference type="NCBI Taxonomy" id="331657"/>
    <lineage>
        <taxon>Eukaryota</taxon>
        <taxon>Fungi</taxon>
        <taxon>Dikarya</taxon>
        <taxon>Ascomycota</taxon>
        <taxon>Pezizomycotina</taxon>
        <taxon>Dothideomycetes</taxon>
        <taxon>Dothideomycetes incertae sedis</taxon>
        <taxon>Cryomyces</taxon>
    </lineage>
</organism>
<dbReference type="PANTHER" id="PTHR42084:SF1">
    <property type="entry name" value="SERINE_THREONINE-PROTEIN KINASE PPK6"/>
    <property type="match status" value="1"/>
</dbReference>
<evidence type="ECO:0000256" key="1">
    <source>
        <dbReference type="SAM" id="MobiDB-lite"/>
    </source>
</evidence>
<comment type="caution">
    <text evidence="2">The sequence shown here is derived from an EMBL/GenBank/DDBJ whole genome shotgun (WGS) entry which is preliminary data.</text>
</comment>
<feature type="compositionally biased region" description="Polar residues" evidence="1">
    <location>
        <begin position="119"/>
        <end position="143"/>
    </location>
</feature>
<name>A0A4U0WKK3_9PEZI</name>
<dbReference type="Proteomes" id="UP000308768">
    <property type="component" value="Unassembled WGS sequence"/>
</dbReference>
<gene>
    <name evidence="2" type="ORF">B0A49_10416</name>
</gene>
<dbReference type="STRING" id="331657.A0A4U0WKK3"/>
<feature type="region of interest" description="Disordered" evidence="1">
    <location>
        <begin position="1"/>
        <end position="72"/>
    </location>
</feature>
<evidence type="ECO:0000313" key="3">
    <source>
        <dbReference type="Proteomes" id="UP000308768"/>
    </source>
</evidence>
<feature type="region of interest" description="Disordered" evidence="1">
    <location>
        <begin position="308"/>
        <end position="344"/>
    </location>
</feature>
<feature type="region of interest" description="Disordered" evidence="1">
    <location>
        <begin position="119"/>
        <end position="163"/>
    </location>
</feature>